<accession>A0ABD0YS45</accession>
<feature type="coiled-coil region" evidence="1">
    <location>
        <begin position="344"/>
        <end position="421"/>
    </location>
</feature>
<feature type="coiled-coil region" evidence="1">
    <location>
        <begin position="602"/>
        <end position="629"/>
    </location>
</feature>
<keyword evidence="1" id="KW-0175">Coiled coil</keyword>
<feature type="coiled-coil region" evidence="1">
    <location>
        <begin position="256"/>
        <end position="311"/>
    </location>
</feature>
<dbReference type="AlphaFoldDB" id="A0ABD0YS45"/>
<protein>
    <submittedName>
        <fullName evidence="3">Uncharacterized protein</fullName>
    </submittedName>
</protein>
<keyword evidence="4" id="KW-1185">Reference proteome</keyword>
<proteinExistence type="predicted"/>
<sequence>MASKRRNMFQKNKTQETTGNEKPAWCISRPKGDASDSGSSKAQLTPKGHGLENRFKIQMSKYTENIREWSTLKDKMATNIKFLHSIKEQILATTGRDPGEIPDLGIARTCLSCSPELHSHTFSPPPSPRQTPNQEIKAAVAEPVSSAAPNIQRLKSKIETLEEENLDLIEKLNSVTRHYESQTAYLNKIKEEMPVIEDQCGKLATNVQKLDSSQTNLDDRITTLSRDVESLTEWSNMTSILRTKYERVLSENQALKKSLEEDRNIFMEECQRFEEDRKLLEEKLQNEIDARKSLEDAAENMTSQIVEMQNSCRQHIAEFEMLKQNQRYSEAKSINEKETDQKIISRLSSELQNFKRELRDKEDLVNDLNRKVAHLTEEITQYEYKRTAEHNLMSEQMHTEIVKREEEIKSLKAQLVDMVNRTIGDRVPGGFSIAAFLRKLSDASNARTHFLLQCMNIHRHWMQVTEENEKLEESLVEKCREITSLKIANSNQLSAMDSQNAFIKALREDDMNRQSEIQKIIEMMQDQEMKQRGDQHEEPTCDKGNVEDCEIVENVEENVGIGVETPSDLSTSLSTSMADNGYNKCVDDCPPPKGYNQMIAQMKEKNWELLRMEKKLQQLERAHATCASRRISGQSKLACLEFALA</sequence>
<gene>
    <name evidence="3" type="ORF">AAG570_013866</name>
</gene>
<dbReference type="Proteomes" id="UP001558652">
    <property type="component" value="Unassembled WGS sequence"/>
</dbReference>
<evidence type="ECO:0000256" key="1">
    <source>
        <dbReference type="SAM" id="Coils"/>
    </source>
</evidence>
<evidence type="ECO:0000256" key="2">
    <source>
        <dbReference type="SAM" id="MobiDB-lite"/>
    </source>
</evidence>
<feature type="region of interest" description="Disordered" evidence="2">
    <location>
        <begin position="1"/>
        <end position="49"/>
    </location>
</feature>
<dbReference type="EMBL" id="JBFDAA010000009">
    <property type="protein sequence ID" value="KAL1129337.1"/>
    <property type="molecule type" value="Genomic_DNA"/>
</dbReference>
<comment type="caution">
    <text evidence="3">The sequence shown here is derived from an EMBL/GenBank/DDBJ whole genome shotgun (WGS) entry which is preliminary data.</text>
</comment>
<evidence type="ECO:0000313" key="3">
    <source>
        <dbReference type="EMBL" id="KAL1129337.1"/>
    </source>
</evidence>
<feature type="compositionally biased region" description="Polar residues" evidence="2">
    <location>
        <begin position="9"/>
        <end position="20"/>
    </location>
</feature>
<name>A0ABD0YS45_9HEMI</name>
<reference evidence="3 4" key="1">
    <citation type="submission" date="2024-07" db="EMBL/GenBank/DDBJ databases">
        <title>Chromosome-level genome assembly of the water stick insect Ranatra chinensis (Heteroptera: Nepidae).</title>
        <authorList>
            <person name="Liu X."/>
        </authorList>
    </citation>
    <scope>NUCLEOTIDE SEQUENCE [LARGE SCALE GENOMIC DNA]</scope>
    <source>
        <strain evidence="3">Cailab_2021Rc</strain>
        <tissue evidence="3">Muscle</tissue>
    </source>
</reference>
<feature type="coiled-coil region" evidence="1">
    <location>
        <begin position="151"/>
        <end position="178"/>
    </location>
</feature>
<evidence type="ECO:0000313" key="4">
    <source>
        <dbReference type="Proteomes" id="UP001558652"/>
    </source>
</evidence>
<organism evidence="3 4">
    <name type="scientific">Ranatra chinensis</name>
    <dbReference type="NCBI Taxonomy" id="642074"/>
    <lineage>
        <taxon>Eukaryota</taxon>
        <taxon>Metazoa</taxon>
        <taxon>Ecdysozoa</taxon>
        <taxon>Arthropoda</taxon>
        <taxon>Hexapoda</taxon>
        <taxon>Insecta</taxon>
        <taxon>Pterygota</taxon>
        <taxon>Neoptera</taxon>
        <taxon>Paraneoptera</taxon>
        <taxon>Hemiptera</taxon>
        <taxon>Heteroptera</taxon>
        <taxon>Panheteroptera</taxon>
        <taxon>Nepomorpha</taxon>
        <taxon>Nepidae</taxon>
        <taxon>Ranatrinae</taxon>
        <taxon>Ranatra</taxon>
    </lineage>
</organism>